<keyword evidence="1" id="KW-0732">Signal</keyword>
<accession>A0A418M8D8</accession>
<reference evidence="4 5" key="1">
    <citation type="submission" date="2018-08" db="EMBL/GenBank/DDBJ databases">
        <title>Fibrisoma montanum sp. nov., isolated from Danxia mountain soil.</title>
        <authorList>
            <person name="Huang Y."/>
        </authorList>
    </citation>
    <scope>NUCLEOTIDE SEQUENCE [LARGE SCALE GENOMIC DNA]</scope>
    <source>
        <strain evidence="4 5">HYT19</strain>
    </source>
</reference>
<feature type="signal peptide" evidence="1">
    <location>
        <begin position="1"/>
        <end position="29"/>
    </location>
</feature>
<dbReference type="Pfam" id="PF03632">
    <property type="entry name" value="Glyco_hydro_65m"/>
    <property type="match status" value="1"/>
</dbReference>
<comment type="caution">
    <text evidence="4">The sequence shown here is derived from an EMBL/GenBank/DDBJ whole genome shotgun (WGS) entry which is preliminary data.</text>
</comment>
<dbReference type="GO" id="GO:0004553">
    <property type="term" value="F:hydrolase activity, hydrolyzing O-glycosyl compounds"/>
    <property type="evidence" value="ECO:0007669"/>
    <property type="project" value="TreeGrafter"/>
</dbReference>
<dbReference type="RefSeq" id="WP_119668543.1">
    <property type="nucleotide sequence ID" value="NZ_QXED01000004.1"/>
</dbReference>
<dbReference type="Pfam" id="PF03636">
    <property type="entry name" value="Glyco_hydro_65N"/>
    <property type="match status" value="1"/>
</dbReference>
<evidence type="ECO:0000313" key="4">
    <source>
        <dbReference type="EMBL" id="RIV22357.1"/>
    </source>
</evidence>
<dbReference type="InterPro" id="IPR037018">
    <property type="entry name" value="GH65_N"/>
</dbReference>
<dbReference type="EMBL" id="QXED01000004">
    <property type="protein sequence ID" value="RIV22357.1"/>
    <property type="molecule type" value="Genomic_DNA"/>
</dbReference>
<keyword evidence="4" id="KW-0378">Hydrolase</keyword>
<feature type="chain" id="PRO_5019397897" evidence="1">
    <location>
        <begin position="30"/>
        <end position="685"/>
    </location>
</feature>
<dbReference type="InterPro" id="IPR012341">
    <property type="entry name" value="6hp_glycosidase-like_sf"/>
</dbReference>
<evidence type="ECO:0000259" key="2">
    <source>
        <dbReference type="Pfam" id="PF03632"/>
    </source>
</evidence>
<dbReference type="PANTHER" id="PTHR11051">
    <property type="entry name" value="GLYCOSYL HYDROLASE-RELATED"/>
    <property type="match status" value="1"/>
</dbReference>
<dbReference type="InterPro" id="IPR008928">
    <property type="entry name" value="6-hairpin_glycosidase_sf"/>
</dbReference>
<dbReference type="GO" id="GO:0030246">
    <property type="term" value="F:carbohydrate binding"/>
    <property type="evidence" value="ECO:0007669"/>
    <property type="project" value="InterPro"/>
</dbReference>
<evidence type="ECO:0000259" key="3">
    <source>
        <dbReference type="Pfam" id="PF03636"/>
    </source>
</evidence>
<dbReference type="OrthoDB" id="9758855at2"/>
<dbReference type="Gene3D" id="2.70.98.40">
    <property type="entry name" value="Glycoside hydrolase, family 65, N-terminal domain"/>
    <property type="match status" value="1"/>
</dbReference>
<evidence type="ECO:0000313" key="5">
    <source>
        <dbReference type="Proteomes" id="UP000283523"/>
    </source>
</evidence>
<dbReference type="Proteomes" id="UP000283523">
    <property type="component" value="Unassembled WGS sequence"/>
</dbReference>
<dbReference type="GO" id="GO:0005975">
    <property type="term" value="P:carbohydrate metabolic process"/>
    <property type="evidence" value="ECO:0007669"/>
    <property type="project" value="InterPro"/>
</dbReference>
<gene>
    <name evidence="4" type="ORF">DYU11_15155</name>
</gene>
<dbReference type="InterPro" id="IPR005196">
    <property type="entry name" value="Glyco_hydro_65_N"/>
</dbReference>
<feature type="domain" description="Glycoside hydrolase family 65 N-terminal" evidence="3">
    <location>
        <begin position="50"/>
        <end position="255"/>
    </location>
</feature>
<dbReference type="AlphaFoldDB" id="A0A418M8D8"/>
<organism evidence="4 5">
    <name type="scientific">Fibrisoma montanum</name>
    <dbReference type="NCBI Taxonomy" id="2305895"/>
    <lineage>
        <taxon>Bacteria</taxon>
        <taxon>Pseudomonadati</taxon>
        <taxon>Bacteroidota</taxon>
        <taxon>Cytophagia</taxon>
        <taxon>Cytophagales</taxon>
        <taxon>Spirosomataceae</taxon>
        <taxon>Fibrisoma</taxon>
    </lineage>
</organism>
<dbReference type="PANTHER" id="PTHR11051:SF8">
    <property type="entry name" value="PROTEIN-GLUCOSYLGALACTOSYLHYDROXYLYSINE GLUCOSIDASE"/>
    <property type="match status" value="1"/>
</dbReference>
<keyword evidence="5" id="KW-1185">Reference proteome</keyword>
<name>A0A418M8D8_9BACT</name>
<dbReference type="GO" id="GO:0016757">
    <property type="term" value="F:glycosyltransferase activity"/>
    <property type="evidence" value="ECO:0007669"/>
    <property type="project" value="UniProtKB-ARBA"/>
</dbReference>
<feature type="domain" description="Glycoside hydrolase family 65 central catalytic" evidence="2">
    <location>
        <begin position="317"/>
        <end position="509"/>
    </location>
</feature>
<sequence>MKTRFSRFSGAFALLNVIVLSGSNVFSQASGPEWQIVGQGINPANYYGITVANGIIGLVSSPEPMKVKDVVLNGAFDTYGRGRVSNILKVFNFANMNLDVDGMRLGPKDIVNYRQTLDMKQAALTTTFDYKDKITVRQTMMALRHLPFTALSMVEITAKKDCEIVPMSVIESPENLKEVKNFYSEVDRPHVTIRLLTSVAKSPSGRHTVAASNSFIFEEPHGQEPDVIHEDWDYNMHLAKFKKRLKAGQTYRFSVVGSVSSTAHTADPHNEAERLTVFAALERTQRLLQRHQAEWTKLWQSDIVIDGDPDAQRAVRSALYHLYSFARENTAYSLSPMGLSGLGYNGHVFWDTELWMYPPLLVLKPEMAKSLLEYRFERMAMAKQNAFSHGYDGVMFPWESDADGQEATPVWALTGPFQHHITGCVGWAFWKYYQVTKDKEWLRTRGYPMLKEVADFWVSRVEKGQDGKLHINNVIGANEWQENIDDNAFTNGMAKTVLGFATQAAQELGITPDPEWASVAANIPILKFPDGTTKENRTYDGVTIKQADVNLLAYPLTVVNDEAAIRKDLAYYGPRYSPEGPAMGWSVLSTLHARLNEPDKAYDWFVKSYKPNEVPPFGVLSETAGGTNPYFATGAGGMLQAVLNGFGGLDITDNGITQLKTRLPKKWKSLTIKGVGPQQRTIQVQ</sequence>
<evidence type="ECO:0000256" key="1">
    <source>
        <dbReference type="SAM" id="SignalP"/>
    </source>
</evidence>
<dbReference type="SUPFAM" id="SSF74650">
    <property type="entry name" value="Galactose mutarotase-like"/>
    <property type="match status" value="1"/>
</dbReference>
<protein>
    <submittedName>
        <fullName evidence="4">Glycoside hydrolase family 65 protein</fullName>
    </submittedName>
</protein>
<dbReference type="InterPro" id="IPR011013">
    <property type="entry name" value="Gal_mutarotase_sf_dom"/>
</dbReference>
<dbReference type="Gene3D" id="1.50.10.10">
    <property type="match status" value="1"/>
</dbReference>
<dbReference type="InterPro" id="IPR005195">
    <property type="entry name" value="Glyco_hydro_65_M"/>
</dbReference>
<proteinExistence type="predicted"/>
<dbReference type="SUPFAM" id="SSF48208">
    <property type="entry name" value="Six-hairpin glycosidases"/>
    <property type="match status" value="1"/>
</dbReference>